<protein>
    <submittedName>
        <fullName evidence="1">Uncharacterized protein</fullName>
    </submittedName>
</protein>
<organism evidence="1 2">
    <name type="scientific">Merluccius polli</name>
    <name type="common">Benguela hake</name>
    <name type="synonym">Merluccius cadenati</name>
    <dbReference type="NCBI Taxonomy" id="89951"/>
    <lineage>
        <taxon>Eukaryota</taxon>
        <taxon>Metazoa</taxon>
        <taxon>Chordata</taxon>
        <taxon>Craniata</taxon>
        <taxon>Vertebrata</taxon>
        <taxon>Euteleostomi</taxon>
        <taxon>Actinopterygii</taxon>
        <taxon>Neopterygii</taxon>
        <taxon>Teleostei</taxon>
        <taxon>Neoteleostei</taxon>
        <taxon>Acanthomorphata</taxon>
        <taxon>Zeiogadaria</taxon>
        <taxon>Gadariae</taxon>
        <taxon>Gadiformes</taxon>
        <taxon>Gadoidei</taxon>
        <taxon>Merlucciidae</taxon>
        <taxon>Merluccius</taxon>
    </lineage>
</organism>
<proteinExistence type="predicted"/>
<dbReference type="EMBL" id="JAOPHQ010000354">
    <property type="protein sequence ID" value="KAK0154732.1"/>
    <property type="molecule type" value="Genomic_DNA"/>
</dbReference>
<reference evidence="1" key="1">
    <citation type="journal article" date="2023" name="Front. Mar. Sci.">
        <title>A new Merluccius polli reference genome to investigate the effects of global change in West African waters.</title>
        <authorList>
            <person name="Mateo J.L."/>
            <person name="Blanco-Fernandez C."/>
            <person name="Garcia-Vazquez E."/>
            <person name="Machado-Schiaffino G."/>
        </authorList>
    </citation>
    <scope>NUCLEOTIDE SEQUENCE</scope>
    <source>
        <strain evidence="1">C29</strain>
        <tissue evidence="1">Fin</tissue>
    </source>
</reference>
<dbReference type="AlphaFoldDB" id="A0AA47PCN7"/>
<dbReference type="Proteomes" id="UP001174136">
    <property type="component" value="Unassembled WGS sequence"/>
</dbReference>
<gene>
    <name evidence="1" type="ORF">N1851_002960</name>
</gene>
<accession>A0AA47PCN7</accession>
<comment type="caution">
    <text evidence="1">The sequence shown here is derived from an EMBL/GenBank/DDBJ whole genome shotgun (WGS) entry which is preliminary data.</text>
</comment>
<sequence>MGDIEGMFHQVKIPETDVDFLRFLWWPGGDTTQVLREFRIYSVQFHLPAVQIMPSSRRLRIMKVKLITQH</sequence>
<name>A0AA47PCN7_MERPO</name>
<evidence type="ECO:0000313" key="1">
    <source>
        <dbReference type="EMBL" id="KAK0154732.1"/>
    </source>
</evidence>
<evidence type="ECO:0000313" key="2">
    <source>
        <dbReference type="Proteomes" id="UP001174136"/>
    </source>
</evidence>
<dbReference type="PANTHER" id="PTHR47331">
    <property type="entry name" value="PHD-TYPE DOMAIN-CONTAINING PROTEIN"/>
    <property type="match status" value="1"/>
</dbReference>
<keyword evidence="2" id="KW-1185">Reference proteome</keyword>